<evidence type="ECO:0000313" key="3">
    <source>
        <dbReference type="Proteomes" id="UP000550260"/>
    </source>
</evidence>
<dbReference type="InterPro" id="IPR014748">
    <property type="entry name" value="Enoyl-CoA_hydra_C"/>
</dbReference>
<accession>A0A8E1W7G8</accession>
<dbReference type="Gene3D" id="3.90.226.10">
    <property type="entry name" value="2-enoyl-CoA Hydratase, Chain A, domain 1"/>
    <property type="match status" value="1"/>
</dbReference>
<dbReference type="Gene3D" id="1.10.12.10">
    <property type="entry name" value="Lyase 2-enoyl-coa Hydratase, Chain A, domain 2"/>
    <property type="match status" value="1"/>
</dbReference>
<dbReference type="Pfam" id="PF00378">
    <property type="entry name" value="ECH_1"/>
    <property type="match status" value="1"/>
</dbReference>
<organism evidence="2 3">
    <name type="scientific">Amycolatopsis echigonensis</name>
    <dbReference type="NCBI Taxonomy" id="2576905"/>
    <lineage>
        <taxon>Bacteria</taxon>
        <taxon>Bacillati</taxon>
        <taxon>Actinomycetota</taxon>
        <taxon>Actinomycetes</taxon>
        <taxon>Pseudonocardiales</taxon>
        <taxon>Pseudonocardiaceae</taxon>
        <taxon>Amycolatopsis</taxon>
    </lineage>
</organism>
<evidence type="ECO:0000256" key="1">
    <source>
        <dbReference type="ARBA" id="ARBA00005254"/>
    </source>
</evidence>
<dbReference type="InterPro" id="IPR001753">
    <property type="entry name" value="Enoyl-CoA_hydra/iso"/>
</dbReference>
<dbReference type="GO" id="GO:0003824">
    <property type="term" value="F:catalytic activity"/>
    <property type="evidence" value="ECO:0007669"/>
    <property type="project" value="UniProtKB-ARBA"/>
</dbReference>
<dbReference type="PANTHER" id="PTHR43459:SF1">
    <property type="entry name" value="EG:BACN32G11.4 PROTEIN"/>
    <property type="match status" value="1"/>
</dbReference>
<evidence type="ECO:0000313" key="2">
    <source>
        <dbReference type="EMBL" id="MBB2504934.1"/>
    </source>
</evidence>
<dbReference type="SUPFAM" id="SSF52096">
    <property type="entry name" value="ClpP/crotonase"/>
    <property type="match status" value="1"/>
</dbReference>
<comment type="similarity">
    <text evidence="1">Belongs to the enoyl-CoA hydratase/isomerase family.</text>
</comment>
<dbReference type="AlphaFoldDB" id="A0A8E1W7G8"/>
<dbReference type="PANTHER" id="PTHR43459">
    <property type="entry name" value="ENOYL-COA HYDRATASE"/>
    <property type="match status" value="1"/>
</dbReference>
<protein>
    <submittedName>
        <fullName evidence="2">Enoyl-CoA hydratase/isomerase family protein</fullName>
    </submittedName>
</protein>
<comment type="caution">
    <text evidence="2">The sequence shown here is derived from an EMBL/GenBank/DDBJ whole genome shotgun (WGS) entry which is preliminary data.</text>
</comment>
<dbReference type="Proteomes" id="UP000550260">
    <property type="component" value="Unassembled WGS sequence"/>
</dbReference>
<dbReference type="CDD" id="cd06558">
    <property type="entry name" value="crotonase-like"/>
    <property type="match status" value="1"/>
</dbReference>
<gene>
    <name evidence="2" type="ORF">H5411_38055</name>
</gene>
<name>A0A8E1W7G8_9PSEU</name>
<proteinExistence type="inferred from homology"/>
<dbReference type="InterPro" id="IPR029045">
    <property type="entry name" value="ClpP/crotonase-like_dom_sf"/>
</dbReference>
<sequence length="257" mass="27064">MEPCVLCEDHDAVRVVTLNRPARRNAIDLELRVVLAEVLEAAMADTGVRAIVLTGSGGSFCSGGDISTMRRQPPEETRPRAQAAQRVIRAIWNGPKPVVAAVEGYAFGAGTALAIACDRVVAASDATFSTTFTGVGLAGDMGIFASLPARVGPTVARQLMLLPRRLPAEDALRLGLADTVTEPGTAFEGALEDARRIAEGPPLALAGIKAMFAAWPAPPAEVLEREVELQASLFDTADFAEGIAAFRERRPAVFSGE</sequence>
<reference evidence="2 3" key="1">
    <citation type="submission" date="2020-08" db="EMBL/GenBank/DDBJ databases">
        <title>Amycolatopsis echigonensis JCM 21831.</title>
        <authorList>
            <person name="Tedsree N."/>
            <person name="Kuncharoen N."/>
            <person name="Likhitwitayawuid K."/>
            <person name="Tanasupawat S."/>
        </authorList>
    </citation>
    <scope>NUCLEOTIDE SEQUENCE [LARGE SCALE GENOMIC DNA]</scope>
    <source>
        <strain evidence="2 3">JCM 21831</strain>
    </source>
</reference>
<dbReference type="EMBL" id="JACJHR010000085">
    <property type="protein sequence ID" value="MBB2504934.1"/>
    <property type="molecule type" value="Genomic_DNA"/>
</dbReference>